<dbReference type="EMBL" id="GIKN01007905">
    <property type="protein sequence ID" value="NIE50178.1"/>
    <property type="molecule type" value="Transcribed_RNA"/>
</dbReference>
<reference evidence="1" key="1">
    <citation type="submission" date="2020-03" db="EMBL/GenBank/DDBJ databases">
        <title>A transcriptome and proteome of the tick Rhipicephalus microplus shaped by the genetic composition of its hosts and developmental stage.</title>
        <authorList>
            <person name="Garcia G.R."/>
            <person name="Ribeiro J.M.C."/>
            <person name="Maruyama S.R."/>
            <person name="Gardinasse L.G."/>
            <person name="Nelson K."/>
            <person name="Ferreira B.R."/>
            <person name="Andrade T.G."/>
            <person name="Santos I.K.F.M."/>
        </authorList>
    </citation>
    <scope>NUCLEOTIDE SEQUENCE</scope>
    <source>
        <strain evidence="1">NSGR</strain>
        <tissue evidence="1">Salivary glands</tissue>
    </source>
</reference>
<accession>A0A6G5AHV7</accession>
<name>A0A6G5AHV7_RHIMP</name>
<sequence>MWGLTSQNHHMTMRDPVVEGAGNFDHLGFPNAHPNLSTRAYISASIGNAAATAEIRSRDLRVSSRVP</sequence>
<organism evidence="1">
    <name type="scientific">Rhipicephalus microplus</name>
    <name type="common">Cattle tick</name>
    <name type="synonym">Boophilus microplus</name>
    <dbReference type="NCBI Taxonomy" id="6941"/>
    <lineage>
        <taxon>Eukaryota</taxon>
        <taxon>Metazoa</taxon>
        <taxon>Ecdysozoa</taxon>
        <taxon>Arthropoda</taxon>
        <taxon>Chelicerata</taxon>
        <taxon>Arachnida</taxon>
        <taxon>Acari</taxon>
        <taxon>Parasitiformes</taxon>
        <taxon>Ixodida</taxon>
        <taxon>Ixodoidea</taxon>
        <taxon>Ixodidae</taxon>
        <taxon>Rhipicephalinae</taxon>
        <taxon>Rhipicephalus</taxon>
        <taxon>Boophilus</taxon>
    </lineage>
</organism>
<dbReference type="AlphaFoldDB" id="A0A6G5AHV7"/>
<protein>
    <submittedName>
        <fullName evidence="1">Uncharacterized protein</fullName>
    </submittedName>
</protein>
<proteinExistence type="predicted"/>
<evidence type="ECO:0000313" key="1">
    <source>
        <dbReference type="EMBL" id="NIE50178.1"/>
    </source>
</evidence>